<dbReference type="Proteomes" id="UP001056201">
    <property type="component" value="Chromosome 2"/>
</dbReference>
<evidence type="ECO:0000313" key="2">
    <source>
        <dbReference type="EMBL" id="URI11057.1"/>
    </source>
</evidence>
<keyword evidence="3" id="KW-1185">Reference proteome</keyword>
<keyword evidence="1" id="KW-0472">Membrane</keyword>
<evidence type="ECO:0000256" key="1">
    <source>
        <dbReference type="SAM" id="Phobius"/>
    </source>
</evidence>
<dbReference type="RefSeq" id="WP_250199255.1">
    <property type="nucleotide sequence ID" value="NZ_CP097636.1"/>
</dbReference>
<organism evidence="2 3">
    <name type="scientific">Aquincola tertiaricarbonis</name>
    <dbReference type="NCBI Taxonomy" id="391953"/>
    <lineage>
        <taxon>Bacteria</taxon>
        <taxon>Pseudomonadati</taxon>
        <taxon>Pseudomonadota</taxon>
        <taxon>Betaproteobacteria</taxon>
        <taxon>Burkholderiales</taxon>
        <taxon>Sphaerotilaceae</taxon>
        <taxon>Aquincola</taxon>
    </lineage>
</organism>
<proteinExistence type="predicted"/>
<accession>A0ABY4SG13</accession>
<feature type="transmembrane region" description="Helical" evidence="1">
    <location>
        <begin position="29"/>
        <end position="46"/>
    </location>
</feature>
<name>A0ABY4SG13_AQUTE</name>
<dbReference type="EMBL" id="CP097636">
    <property type="protein sequence ID" value="URI11057.1"/>
    <property type="molecule type" value="Genomic_DNA"/>
</dbReference>
<evidence type="ECO:0000313" key="3">
    <source>
        <dbReference type="Proteomes" id="UP001056201"/>
    </source>
</evidence>
<protein>
    <submittedName>
        <fullName evidence="2">Uncharacterized protein</fullName>
    </submittedName>
</protein>
<sequence>MSIDQLAIMCTGVLAAWINQDRRERVRRWACVIGLAGQPFWLYAGWQAQQWGALIVSAGFTVAYLRGVAGMWLQARGARG</sequence>
<feature type="transmembrane region" description="Helical" evidence="1">
    <location>
        <begin position="52"/>
        <end position="73"/>
    </location>
</feature>
<keyword evidence="1" id="KW-0812">Transmembrane</keyword>
<gene>
    <name evidence="2" type="ORF">MW290_18990</name>
</gene>
<reference evidence="2" key="1">
    <citation type="submission" date="2022-05" db="EMBL/GenBank/DDBJ databases">
        <title>An RpoN-dependent PEP-CTERM gene is involved in floc formation of an Aquincola tertiaricarbonis strain.</title>
        <authorList>
            <person name="Qiu D."/>
            <person name="Xia M."/>
        </authorList>
    </citation>
    <scope>NUCLEOTIDE SEQUENCE</scope>
    <source>
        <strain evidence="2">RN12</strain>
    </source>
</reference>
<keyword evidence="1" id="KW-1133">Transmembrane helix</keyword>